<dbReference type="KEGG" id="nfl:COO91_03375"/>
<evidence type="ECO:0000313" key="2">
    <source>
        <dbReference type="Proteomes" id="UP000232003"/>
    </source>
</evidence>
<dbReference type="EMBL" id="CP024785">
    <property type="protein sequence ID" value="AUB37430.1"/>
    <property type="molecule type" value="Genomic_DNA"/>
</dbReference>
<evidence type="ECO:0008006" key="3">
    <source>
        <dbReference type="Google" id="ProtNLM"/>
    </source>
</evidence>
<evidence type="ECO:0000313" key="1">
    <source>
        <dbReference type="EMBL" id="AUB37430.1"/>
    </source>
</evidence>
<reference evidence="1 2" key="1">
    <citation type="submission" date="2017-11" db="EMBL/GenBank/DDBJ databases">
        <title>Complete genome of a free-living desiccation-tolerant cyanobacterium and its photosynthetic adaptation to extreme terrestrial habitat.</title>
        <authorList>
            <person name="Shang J."/>
        </authorList>
    </citation>
    <scope>NUCLEOTIDE SEQUENCE [LARGE SCALE GENOMIC DNA]</scope>
    <source>
        <strain evidence="1 2">CCNUN1</strain>
    </source>
</reference>
<protein>
    <recommendedName>
        <fullName evidence="3">Portal protein</fullName>
    </recommendedName>
</protein>
<keyword evidence="2" id="KW-1185">Reference proteome</keyword>
<dbReference type="OrthoDB" id="514576at2"/>
<organism evidence="1 2">
    <name type="scientific">Nostoc flagelliforme CCNUN1</name>
    <dbReference type="NCBI Taxonomy" id="2038116"/>
    <lineage>
        <taxon>Bacteria</taxon>
        <taxon>Bacillati</taxon>
        <taxon>Cyanobacteriota</taxon>
        <taxon>Cyanophyceae</taxon>
        <taxon>Nostocales</taxon>
        <taxon>Nostocaceae</taxon>
        <taxon>Nostoc</taxon>
    </lineage>
</organism>
<gene>
    <name evidence="1" type="ORF">COO91_03375</name>
</gene>
<name>A0A2K8SQ10_9NOSO</name>
<accession>A0A2K8SQ10</accession>
<proteinExistence type="predicted"/>
<dbReference type="AlphaFoldDB" id="A0A2K8SQ10"/>
<dbReference type="Proteomes" id="UP000232003">
    <property type="component" value="Chromosome"/>
</dbReference>
<dbReference type="RefSeq" id="WP_100899074.1">
    <property type="nucleotide sequence ID" value="NZ_CAWNNC010000001.1"/>
</dbReference>
<sequence>MESQKTEKTTENWSYYCGDTFQFWTGPKPAEGEPQTEAITKQIEEGYISNNLIKECVDRNVAAMIGLMPHWFLYAGSEVSDPSKEERSPQIIEAEKILQTWITQMLKHIAMQDSDEDANPLTMAVTQMLVTGRGYLRLYRPKRYKNLSNAKLYQKIRLHCPPLGSVRVDRDDDGEIEQIAYTYKGGTEIQSLDPETGKLTFTVTYSGSGNNEQSPPESWESDFGGRWTIYELRSPPIINKDIKRMQNAINKALTMLGRNLDLAGFLERVITNAQTPGEWVEDPNRPGKQRFIPDKRGLQMGAGKTTFLSGIKLDGNNYTTPGVTYRDPIDISTFVSSVGLFAARLYLAFNQGHILASGDGAISGISRVQLRQDANLTIDRPAPVIENAFANILEVVLRFVEPINYKDTFATVKLRKGINYITPEETAETRTNYQARLISRTTAMSALGIEDPDAEAALIDEELAKDAMSAAFSIPEMLNNPTANQTEDNAVAE</sequence>